<evidence type="ECO:0000256" key="9">
    <source>
        <dbReference type="ARBA" id="ARBA00022842"/>
    </source>
</evidence>
<accession>A0A6J7IKV6</accession>
<protein>
    <submittedName>
        <fullName evidence="14">Unannotated protein</fullName>
    </submittedName>
</protein>
<dbReference type="Pfam" id="PF01743">
    <property type="entry name" value="PolyA_pol"/>
    <property type="match status" value="1"/>
</dbReference>
<dbReference type="GO" id="GO:0046872">
    <property type="term" value="F:metal ion binding"/>
    <property type="evidence" value="ECO:0007669"/>
    <property type="project" value="UniProtKB-KW"/>
</dbReference>
<feature type="domain" description="HD" evidence="12">
    <location>
        <begin position="238"/>
        <end position="347"/>
    </location>
</feature>
<proteinExistence type="inferred from homology"/>
<evidence type="ECO:0000256" key="5">
    <source>
        <dbReference type="ARBA" id="ARBA00022694"/>
    </source>
</evidence>
<keyword evidence="6" id="KW-0548">Nucleotidyltransferase</keyword>
<keyword evidence="7" id="KW-0479">Metal-binding</keyword>
<evidence type="ECO:0000256" key="6">
    <source>
        <dbReference type="ARBA" id="ARBA00022695"/>
    </source>
</evidence>
<evidence type="ECO:0000256" key="7">
    <source>
        <dbReference type="ARBA" id="ARBA00022723"/>
    </source>
</evidence>
<dbReference type="PANTHER" id="PTHR47545">
    <property type="entry name" value="MULTIFUNCTIONAL CCA PROTEIN"/>
    <property type="match status" value="1"/>
</dbReference>
<dbReference type="GO" id="GO:0008033">
    <property type="term" value="P:tRNA processing"/>
    <property type="evidence" value="ECO:0007669"/>
    <property type="project" value="UniProtKB-KW"/>
</dbReference>
<name>A0A6J7IKV6_9ZZZZ</name>
<dbReference type="Pfam" id="PF01966">
    <property type="entry name" value="HD"/>
    <property type="match status" value="1"/>
</dbReference>
<evidence type="ECO:0000256" key="3">
    <source>
        <dbReference type="ARBA" id="ARBA00022555"/>
    </source>
</evidence>
<evidence type="ECO:0000256" key="10">
    <source>
        <dbReference type="ARBA" id="ARBA00022884"/>
    </source>
</evidence>
<keyword evidence="5" id="KW-0819">tRNA processing</keyword>
<feature type="domain" description="Poly A polymerase head" evidence="11">
    <location>
        <begin position="20"/>
        <end position="135"/>
    </location>
</feature>
<dbReference type="InterPro" id="IPR006674">
    <property type="entry name" value="HD_domain"/>
</dbReference>
<dbReference type="InterPro" id="IPR006675">
    <property type="entry name" value="HDIG_dom"/>
</dbReference>
<dbReference type="SUPFAM" id="SSF81301">
    <property type="entry name" value="Nucleotidyltransferase"/>
    <property type="match status" value="1"/>
</dbReference>
<comment type="similarity">
    <text evidence="2">Belongs to the tRNA nucleotidyltransferase/poly(A) polymerase family.</text>
</comment>
<keyword evidence="3" id="KW-0820">tRNA-binding</keyword>
<dbReference type="Pfam" id="PF12627">
    <property type="entry name" value="PolyA_pol_RNAbd"/>
    <property type="match status" value="1"/>
</dbReference>
<evidence type="ECO:0000259" key="12">
    <source>
        <dbReference type="Pfam" id="PF01966"/>
    </source>
</evidence>
<evidence type="ECO:0000256" key="2">
    <source>
        <dbReference type="ARBA" id="ARBA00007265"/>
    </source>
</evidence>
<dbReference type="PANTHER" id="PTHR47545:SF2">
    <property type="entry name" value="CC-ADDING TRNA NUCLEOTIDYLTRANSFERASE"/>
    <property type="match status" value="1"/>
</dbReference>
<dbReference type="Gene3D" id="1.10.3090.10">
    <property type="entry name" value="cca-adding enzyme, domain 2"/>
    <property type="match status" value="1"/>
</dbReference>
<dbReference type="SUPFAM" id="SSF81891">
    <property type="entry name" value="Poly A polymerase C-terminal region-like"/>
    <property type="match status" value="1"/>
</dbReference>
<dbReference type="GO" id="GO:0000049">
    <property type="term" value="F:tRNA binding"/>
    <property type="evidence" value="ECO:0007669"/>
    <property type="project" value="UniProtKB-KW"/>
</dbReference>
<dbReference type="GO" id="GO:0016779">
    <property type="term" value="F:nucleotidyltransferase activity"/>
    <property type="evidence" value="ECO:0007669"/>
    <property type="project" value="UniProtKB-KW"/>
</dbReference>
<keyword evidence="8" id="KW-0547">Nucleotide-binding</keyword>
<dbReference type="GO" id="GO:0000166">
    <property type="term" value="F:nucleotide binding"/>
    <property type="evidence" value="ECO:0007669"/>
    <property type="project" value="UniProtKB-KW"/>
</dbReference>
<dbReference type="NCBIfam" id="TIGR00277">
    <property type="entry name" value="HDIG"/>
    <property type="match status" value="1"/>
</dbReference>
<evidence type="ECO:0000259" key="13">
    <source>
        <dbReference type="Pfam" id="PF12627"/>
    </source>
</evidence>
<evidence type="ECO:0000256" key="4">
    <source>
        <dbReference type="ARBA" id="ARBA00022679"/>
    </source>
</evidence>
<sequence>MSGDQPLDLLRTALPGAAGWLVGGAVRDRLLGREQAVPDLDIVIDGDPERAARALRAAAPRGTAAFALSDAFGSWRVVAADNAWQVDISALHGGSLEADLHRRDLTINAIAEPLAGGEPIDPTGGLEDLAARTLRMVTAEAFDEDPLRVLRVARLAVELEFTADPATIAAARARAAGLAQVAGERIFAELRRVVGAADPVSGIALLDELGATSVVLPELDELRGVDQTVYHHRDVHGHTLEVLAASVALEEDPEPVVGPDLAEGVRALLAEPLADGLTRGAALRWASLLHDIAKPQTRTDFGEGRIGFPDHDRQGAAMSRAILERLRTSERLRSHVAALARHHLRLGFLVHERPLGRRLVHRYLVTCDPVAADVTILGLSDRLATRGRKADEAIAVHMEVALPMLAAALAWHRDGPQEPVVRGDELAAELGITPGPVLGELLAEIAQAQYAGEVHGRDEAIEAARRMLEGGAEAG</sequence>
<dbReference type="Gene3D" id="3.30.460.10">
    <property type="entry name" value="Beta Polymerase, domain 2"/>
    <property type="match status" value="1"/>
</dbReference>
<comment type="cofactor">
    <cofactor evidence="1">
        <name>Mg(2+)</name>
        <dbReference type="ChEBI" id="CHEBI:18420"/>
    </cofactor>
</comment>
<dbReference type="AlphaFoldDB" id="A0A6J7IKV6"/>
<keyword evidence="4" id="KW-0808">Transferase</keyword>
<evidence type="ECO:0000259" key="11">
    <source>
        <dbReference type="Pfam" id="PF01743"/>
    </source>
</evidence>
<dbReference type="InterPro" id="IPR003607">
    <property type="entry name" value="HD/PDEase_dom"/>
</dbReference>
<dbReference type="InterPro" id="IPR032828">
    <property type="entry name" value="PolyA_RNA-bd"/>
</dbReference>
<evidence type="ECO:0000313" key="14">
    <source>
        <dbReference type="EMBL" id="CAB4931893.1"/>
    </source>
</evidence>
<evidence type="ECO:0000256" key="8">
    <source>
        <dbReference type="ARBA" id="ARBA00022741"/>
    </source>
</evidence>
<dbReference type="InterPro" id="IPR050124">
    <property type="entry name" value="tRNA_CCA-adding_enzyme"/>
</dbReference>
<keyword evidence="10" id="KW-0694">RNA-binding</keyword>
<dbReference type="EMBL" id="CAFBMX010000005">
    <property type="protein sequence ID" value="CAB4931893.1"/>
    <property type="molecule type" value="Genomic_DNA"/>
</dbReference>
<dbReference type="InterPro" id="IPR002646">
    <property type="entry name" value="PolA_pol_head_dom"/>
</dbReference>
<dbReference type="InterPro" id="IPR043519">
    <property type="entry name" value="NT_sf"/>
</dbReference>
<feature type="domain" description="tRNA nucleotidyltransferase/poly(A) polymerase RNA and SrmB- binding" evidence="13">
    <location>
        <begin position="161"/>
        <end position="221"/>
    </location>
</feature>
<reference evidence="14" key="1">
    <citation type="submission" date="2020-05" db="EMBL/GenBank/DDBJ databases">
        <authorList>
            <person name="Chiriac C."/>
            <person name="Salcher M."/>
            <person name="Ghai R."/>
            <person name="Kavagutti S V."/>
        </authorList>
    </citation>
    <scope>NUCLEOTIDE SEQUENCE</scope>
</reference>
<gene>
    <name evidence="14" type="ORF">UFOPK3674_01213</name>
</gene>
<dbReference type="CDD" id="cd00077">
    <property type="entry name" value="HDc"/>
    <property type="match status" value="1"/>
</dbReference>
<keyword evidence="9" id="KW-0460">Magnesium</keyword>
<evidence type="ECO:0000256" key="1">
    <source>
        <dbReference type="ARBA" id="ARBA00001946"/>
    </source>
</evidence>
<organism evidence="14">
    <name type="scientific">freshwater metagenome</name>
    <dbReference type="NCBI Taxonomy" id="449393"/>
    <lineage>
        <taxon>unclassified sequences</taxon>
        <taxon>metagenomes</taxon>
        <taxon>ecological metagenomes</taxon>
    </lineage>
</organism>